<accession>A0AAN9RP41</accession>
<reference evidence="1 2" key="1">
    <citation type="submission" date="2024-01" db="EMBL/GenBank/DDBJ databases">
        <title>The genomes of 5 underutilized Papilionoideae crops provide insights into root nodulation and disease resistanc.</title>
        <authorList>
            <person name="Jiang F."/>
        </authorList>
    </citation>
    <scope>NUCLEOTIDE SEQUENCE [LARGE SCALE GENOMIC DNA]</scope>
    <source>
        <strain evidence="1">JINMINGXINNONG_FW02</strain>
        <tissue evidence="1">Leaves</tissue>
    </source>
</reference>
<organism evidence="1 2">
    <name type="scientific">Phaseolus coccineus</name>
    <name type="common">Scarlet runner bean</name>
    <name type="synonym">Phaseolus multiflorus</name>
    <dbReference type="NCBI Taxonomy" id="3886"/>
    <lineage>
        <taxon>Eukaryota</taxon>
        <taxon>Viridiplantae</taxon>
        <taxon>Streptophyta</taxon>
        <taxon>Embryophyta</taxon>
        <taxon>Tracheophyta</taxon>
        <taxon>Spermatophyta</taxon>
        <taxon>Magnoliopsida</taxon>
        <taxon>eudicotyledons</taxon>
        <taxon>Gunneridae</taxon>
        <taxon>Pentapetalae</taxon>
        <taxon>rosids</taxon>
        <taxon>fabids</taxon>
        <taxon>Fabales</taxon>
        <taxon>Fabaceae</taxon>
        <taxon>Papilionoideae</taxon>
        <taxon>50 kb inversion clade</taxon>
        <taxon>NPAAA clade</taxon>
        <taxon>indigoferoid/millettioid clade</taxon>
        <taxon>Phaseoleae</taxon>
        <taxon>Phaseolus</taxon>
    </lineage>
</organism>
<proteinExistence type="predicted"/>
<comment type="caution">
    <text evidence="1">The sequence shown here is derived from an EMBL/GenBank/DDBJ whole genome shotgun (WGS) entry which is preliminary data.</text>
</comment>
<name>A0AAN9RP41_PHACN</name>
<protein>
    <submittedName>
        <fullName evidence="1">Uncharacterized protein</fullName>
    </submittedName>
</protein>
<dbReference type="Proteomes" id="UP001374584">
    <property type="component" value="Unassembled WGS sequence"/>
</dbReference>
<evidence type="ECO:0000313" key="2">
    <source>
        <dbReference type="Proteomes" id="UP001374584"/>
    </source>
</evidence>
<evidence type="ECO:0000313" key="1">
    <source>
        <dbReference type="EMBL" id="KAK7373338.1"/>
    </source>
</evidence>
<dbReference type="EMBL" id="JAYMYR010000003">
    <property type="protein sequence ID" value="KAK7373338.1"/>
    <property type="molecule type" value="Genomic_DNA"/>
</dbReference>
<gene>
    <name evidence="1" type="ORF">VNO80_06741</name>
</gene>
<keyword evidence="2" id="KW-1185">Reference proteome</keyword>
<sequence>MERNIFRSLNPTKKDLRVPSTIALEEVKAGMARVETSLKEEVQGLKATKEKLRIKVSILALKGQWPTECHALSQLQDQDPLLPVGSKLNPQLPTLFRIARQLIYMMNISLKWK</sequence>
<dbReference type="AlphaFoldDB" id="A0AAN9RP41"/>